<dbReference type="Proteomes" id="UP000027318">
    <property type="component" value="Unassembled WGS sequence"/>
</dbReference>
<proteinExistence type="predicted"/>
<dbReference type="Pfam" id="PF13508">
    <property type="entry name" value="Acetyltransf_7"/>
    <property type="match status" value="1"/>
</dbReference>
<dbReference type="EMBL" id="JMSZ01000024">
    <property type="protein sequence ID" value="KDE39801.1"/>
    <property type="molecule type" value="Genomic_DNA"/>
</dbReference>
<dbReference type="OrthoDB" id="9789605at2"/>
<dbReference type="PANTHER" id="PTHR43800:SF1">
    <property type="entry name" value="PEPTIDYL-LYSINE N-ACETYLTRANSFERASE YJAB"/>
    <property type="match status" value="1"/>
</dbReference>
<protein>
    <submittedName>
        <fullName evidence="4">Putative acetyltransferase</fullName>
    </submittedName>
</protein>
<evidence type="ECO:0000313" key="5">
    <source>
        <dbReference type="Proteomes" id="UP000027318"/>
    </source>
</evidence>
<dbReference type="CDD" id="cd04301">
    <property type="entry name" value="NAT_SF"/>
    <property type="match status" value="1"/>
</dbReference>
<dbReference type="GO" id="GO:0016747">
    <property type="term" value="F:acyltransferase activity, transferring groups other than amino-acyl groups"/>
    <property type="evidence" value="ECO:0007669"/>
    <property type="project" value="InterPro"/>
</dbReference>
<evidence type="ECO:0000259" key="3">
    <source>
        <dbReference type="PROSITE" id="PS51186"/>
    </source>
</evidence>
<sequence>MIRDYQPSDLDQILTIWLAASIQAHHFIGADFWESKVSDMRDIYLPASETRVYEDQGRVVGFYSLFGNSLAAIFVAPELQGQGIGSALLEDAKSRRETLQLTVYRENASSVRFYQQHGFCSLGEQVDEHTGHPELLLEFSPEYHRSC</sequence>
<feature type="domain" description="N-acetyltransferase" evidence="3">
    <location>
        <begin position="1"/>
        <end position="142"/>
    </location>
</feature>
<dbReference type="InterPro" id="IPR016181">
    <property type="entry name" value="Acyl_CoA_acyltransferase"/>
</dbReference>
<keyword evidence="2" id="KW-0012">Acyltransferase</keyword>
<reference evidence="4 5" key="1">
    <citation type="journal article" date="2005" name="Int. J. Syst. Evol. Microbiol.">
        <title>Nitrincola lacisaponensis gen. nov., sp. nov., a novel alkaliphilic bacterium isolated from an alkaline, saline lake.</title>
        <authorList>
            <person name="Dimitriu P.A."/>
            <person name="Shukla S.K."/>
            <person name="Conradt J."/>
            <person name="Marquez M.C."/>
            <person name="Ventosa A."/>
            <person name="Maglia A."/>
            <person name="Peyton B.M."/>
            <person name="Pinkart H.C."/>
            <person name="Mormile M.R."/>
        </authorList>
    </citation>
    <scope>NUCLEOTIDE SEQUENCE [LARGE SCALE GENOMIC DNA]</scope>
    <source>
        <strain evidence="4 5">4CA</strain>
    </source>
</reference>
<keyword evidence="1 4" id="KW-0808">Transferase</keyword>
<dbReference type="STRING" id="267850.ADINL_1841"/>
<dbReference type="NCBIfam" id="NF007853">
    <property type="entry name" value="PRK10562.1"/>
    <property type="match status" value="1"/>
</dbReference>
<evidence type="ECO:0000256" key="1">
    <source>
        <dbReference type="ARBA" id="ARBA00022679"/>
    </source>
</evidence>
<organism evidence="4 5">
    <name type="scientific">Nitrincola lacisaponensis</name>
    <dbReference type="NCBI Taxonomy" id="267850"/>
    <lineage>
        <taxon>Bacteria</taxon>
        <taxon>Pseudomonadati</taxon>
        <taxon>Pseudomonadota</taxon>
        <taxon>Gammaproteobacteria</taxon>
        <taxon>Oceanospirillales</taxon>
        <taxon>Oceanospirillaceae</taxon>
        <taxon>Nitrincola</taxon>
    </lineage>
</organism>
<dbReference type="AlphaFoldDB" id="A0A063Y4V5"/>
<comment type="caution">
    <text evidence="4">The sequence shown here is derived from an EMBL/GenBank/DDBJ whole genome shotgun (WGS) entry which is preliminary data.</text>
</comment>
<dbReference type="InterPro" id="IPR000182">
    <property type="entry name" value="GNAT_dom"/>
</dbReference>
<dbReference type="PROSITE" id="PS51186">
    <property type="entry name" value="GNAT"/>
    <property type="match status" value="1"/>
</dbReference>
<accession>A0A063Y4V5</accession>
<evidence type="ECO:0000256" key="2">
    <source>
        <dbReference type="ARBA" id="ARBA00023315"/>
    </source>
</evidence>
<dbReference type="PATRIC" id="fig|267850.7.peg.1811"/>
<dbReference type="PANTHER" id="PTHR43800">
    <property type="entry name" value="PEPTIDYL-LYSINE N-ACETYLTRANSFERASE YJAB"/>
    <property type="match status" value="1"/>
</dbReference>
<keyword evidence="5" id="KW-1185">Reference proteome</keyword>
<dbReference type="RefSeq" id="WP_036546776.1">
    <property type="nucleotide sequence ID" value="NZ_JMSZ01000024.1"/>
</dbReference>
<dbReference type="Gene3D" id="3.40.630.30">
    <property type="match status" value="1"/>
</dbReference>
<evidence type="ECO:0000313" key="4">
    <source>
        <dbReference type="EMBL" id="KDE39801.1"/>
    </source>
</evidence>
<dbReference type="SUPFAM" id="SSF55729">
    <property type="entry name" value="Acyl-CoA N-acyltransferases (Nat)"/>
    <property type="match status" value="1"/>
</dbReference>
<gene>
    <name evidence="4" type="ORF">ADINL_1841</name>
</gene>
<name>A0A063Y4V5_9GAMM</name>